<dbReference type="PROSITE" id="PS00676">
    <property type="entry name" value="SIGMA54_INTERACT_2"/>
    <property type="match status" value="1"/>
</dbReference>
<dbReference type="InterPro" id="IPR025944">
    <property type="entry name" value="Sigma_54_int_dom_CS"/>
</dbReference>
<dbReference type="PROSITE" id="PS00675">
    <property type="entry name" value="SIGMA54_INTERACT_1"/>
    <property type="match status" value="1"/>
</dbReference>
<reference evidence="11 12" key="1">
    <citation type="submission" date="2017-02" db="EMBL/GenBank/DDBJ databases">
        <authorList>
            <person name="Peterson S.W."/>
        </authorList>
    </citation>
    <scope>NUCLEOTIDE SEQUENCE [LARGE SCALE GENOMIC DNA]</scope>
    <source>
        <strain evidence="11 12">M1</strain>
    </source>
</reference>
<evidence type="ECO:0000256" key="1">
    <source>
        <dbReference type="ARBA" id="ARBA00018672"/>
    </source>
</evidence>
<dbReference type="PRINTS" id="PR01590">
    <property type="entry name" value="HTHFIS"/>
</dbReference>
<dbReference type="SUPFAM" id="SSF52540">
    <property type="entry name" value="P-loop containing nucleoside triphosphate hydrolases"/>
    <property type="match status" value="1"/>
</dbReference>
<evidence type="ECO:0000313" key="12">
    <source>
        <dbReference type="Proteomes" id="UP000190285"/>
    </source>
</evidence>
<dbReference type="SMART" id="SM00382">
    <property type="entry name" value="AAA"/>
    <property type="match status" value="1"/>
</dbReference>
<evidence type="ECO:0000259" key="10">
    <source>
        <dbReference type="PROSITE" id="PS50110"/>
    </source>
</evidence>
<keyword evidence="2" id="KW-0547">Nucleotide-binding</keyword>
<keyword evidence="12" id="KW-1185">Reference proteome</keyword>
<dbReference type="InterPro" id="IPR009057">
    <property type="entry name" value="Homeodomain-like_sf"/>
</dbReference>
<dbReference type="Pfam" id="PF00158">
    <property type="entry name" value="Sigma54_activat"/>
    <property type="match status" value="1"/>
</dbReference>
<keyword evidence="4" id="KW-0805">Transcription regulation</keyword>
<evidence type="ECO:0000256" key="7">
    <source>
        <dbReference type="ARBA" id="ARBA00024867"/>
    </source>
</evidence>
<evidence type="ECO:0000259" key="9">
    <source>
        <dbReference type="PROSITE" id="PS50045"/>
    </source>
</evidence>
<dbReference type="InterPro" id="IPR058031">
    <property type="entry name" value="AAA_lid_NorR"/>
</dbReference>
<evidence type="ECO:0000256" key="5">
    <source>
        <dbReference type="ARBA" id="ARBA00023125"/>
    </source>
</evidence>
<dbReference type="Gene3D" id="3.40.50.300">
    <property type="entry name" value="P-loop containing nucleotide triphosphate hydrolases"/>
    <property type="match status" value="1"/>
</dbReference>
<dbReference type="STRING" id="36842.SAMN02194393_00578"/>
<sequence length="460" mass="52323">MKKRILIIDDEKTICLSLSEGLKDLGYKVDYALNGKSGIRKADDFKPHVIFLDMRLGNENGLEVLKTIKNIDNDAEVVIMTAYGNVETAVLAMKNGAFDYIKKPFDLGEIDIIISKAFDNLKMKKKIYLLEKEKEYTGSAMIGNSSSMKEVLSKIDILSKNDNVTVLITGETGTGKELVAEAIHNKSTRRDGPIVKINCGAIPKDLVESELFGYEKNAFTGAAARKKGLFEIADGGTVFLDELGEIPMDMQTKLLRFLEERKLKRVGGLQDIDVDIRIIAATNKNLEEAIKKKKFREDLYYRLNVIPIKLPALRDRGRDILLLAEYFLSKYNKKFNKSIKGFESKVKERLLSYSWPGNVRELKNVVERIVILHDVEYIDLLHLPAVVQNHNKTSDTVLESWSPKQDIFNEGFCLEDEVQRIEKKYITMALDKTDGNYSKASQLLGISRFALKRRIEKYFE</sequence>
<dbReference type="Proteomes" id="UP000190285">
    <property type="component" value="Unassembled WGS sequence"/>
</dbReference>
<dbReference type="Pfam" id="PF25601">
    <property type="entry name" value="AAA_lid_14"/>
    <property type="match status" value="1"/>
</dbReference>
<dbReference type="PROSITE" id="PS50045">
    <property type="entry name" value="SIGMA54_INTERACT_4"/>
    <property type="match status" value="1"/>
</dbReference>
<organism evidence="11 12">
    <name type="scientific">Maledivibacter halophilus</name>
    <dbReference type="NCBI Taxonomy" id="36842"/>
    <lineage>
        <taxon>Bacteria</taxon>
        <taxon>Bacillati</taxon>
        <taxon>Bacillota</taxon>
        <taxon>Clostridia</taxon>
        <taxon>Peptostreptococcales</taxon>
        <taxon>Caminicellaceae</taxon>
        <taxon>Maledivibacter</taxon>
    </lineage>
</organism>
<dbReference type="SMART" id="SM00448">
    <property type="entry name" value="REC"/>
    <property type="match status" value="1"/>
</dbReference>
<dbReference type="GO" id="GO:0006355">
    <property type="term" value="P:regulation of DNA-templated transcription"/>
    <property type="evidence" value="ECO:0007669"/>
    <property type="project" value="InterPro"/>
</dbReference>
<name>A0A1T5INX9_9FIRM</name>
<evidence type="ECO:0000256" key="4">
    <source>
        <dbReference type="ARBA" id="ARBA00023015"/>
    </source>
</evidence>
<gene>
    <name evidence="11" type="ORF">SAMN02194393_00578</name>
</gene>
<dbReference type="FunFam" id="3.40.50.300:FF:000006">
    <property type="entry name" value="DNA-binding transcriptional regulator NtrC"/>
    <property type="match status" value="1"/>
</dbReference>
<evidence type="ECO:0000256" key="2">
    <source>
        <dbReference type="ARBA" id="ARBA00022741"/>
    </source>
</evidence>
<keyword evidence="8" id="KW-0597">Phosphoprotein</keyword>
<dbReference type="EMBL" id="FUZT01000001">
    <property type="protein sequence ID" value="SKC40728.1"/>
    <property type="molecule type" value="Genomic_DNA"/>
</dbReference>
<dbReference type="GO" id="GO:0005524">
    <property type="term" value="F:ATP binding"/>
    <property type="evidence" value="ECO:0007669"/>
    <property type="project" value="UniProtKB-KW"/>
</dbReference>
<evidence type="ECO:0000256" key="6">
    <source>
        <dbReference type="ARBA" id="ARBA00023163"/>
    </source>
</evidence>
<dbReference type="RefSeq" id="WP_079489195.1">
    <property type="nucleotide sequence ID" value="NZ_FUZT01000001.1"/>
</dbReference>
<dbReference type="InterPro" id="IPR001789">
    <property type="entry name" value="Sig_transdc_resp-reg_receiver"/>
</dbReference>
<dbReference type="SUPFAM" id="SSF46689">
    <property type="entry name" value="Homeodomain-like"/>
    <property type="match status" value="1"/>
</dbReference>
<dbReference type="AlphaFoldDB" id="A0A1T5INX9"/>
<dbReference type="SUPFAM" id="SSF52172">
    <property type="entry name" value="CheY-like"/>
    <property type="match status" value="1"/>
</dbReference>
<evidence type="ECO:0000313" key="11">
    <source>
        <dbReference type="EMBL" id="SKC40728.1"/>
    </source>
</evidence>
<dbReference type="GO" id="GO:0043565">
    <property type="term" value="F:sequence-specific DNA binding"/>
    <property type="evidence" value="ECO:0007669"/>
    <property type="project" value="InterPro"/>
</dbReference>
<evidence type="ECO:0000256" key="8">
    <source>
        <dbReference type="PROSITE-ProRule" id="PRU00169"/>
    </source>
</evidence>
<feature type="domain" description="Sigma-54 factor interaction" evidence="9">
    <location>
        <begin position="141"/>
        <end position="371"/>
    </location>
</feature>
<comment type="function">
    <text evidence="7">May play the central regulatory role in sporulation. It may be an element of the effector pathway responsible for the activation of sporulation genes in response to nutritional stress. Spo0A may act in concert with spo0H (a sigma factor) to control the expression of some genes that are critical to the sporulation process.</text>
</comment>
<evidence type="ECO:0000256" key="3">
    <source>
        <dbReference type="ARBA" id="ARBA00022840"/>
    </source>
</evidence>
<protein>
    <recommendedName>
        <fullName evidence="1">Stage 0 sporulation protein A homolog</fullName>
    </recommendedName>
</protein>
<keyword evidence="5 11" id="KW-0238">DNA-binding</keyword>
<dbReference type="PROSITE" id="PS00688">
    <property type="entry name" value="SIGMA54_INTERACT_3"/>
    <property type="match status" value="1"/>
</dbReference>
<keyword evidence="6" id="KW-0804">Transcription</keyword>
<dbReference type="GO" id="GO:0000160">
    <property type="term" value="P:phosphorelay signal transduction system"/>
    <property type="evidence" value="ECO:0007669"/>
    <property type="project" value="InterPro"/>
</dbReference>
<dbReference type="Pfam" id="PF02954">
    <property type="entry name" value="HTH_8"/>
    <property type="match status" value="1"/>
</dbReference>
<dbReference type="InterPro" id="IPR025662">
    <property type="entry name" value="Sigma_54_int_dom_ATP-bd_1"/>
</dbReference>
<dbReference type="InterPro" id="IPR002078">
    <property type="entry name" value="Sigma_54_int"/>
</dbReference>
<dbReference type="PROSITE" id="PS50110">
    <property type="entry name" value="RESPONSE_REGULATORY"/>
    <property type="match status" value="1"/>
</dbReference>
<dbReference type="InterPro" id="IPR002197">
    <property type="entry name" value="HTH_Fis"/>
</dbReference>
<dbReference type="Gene3D" id="1.10.10.60">
    <property type="entry name" value="Homeodomain-like"/>
    <property type="match status" value="1"/>
</dbReference>
<dbReference type="InterPro" id="IPR027417">
    <property type="entry name" value="P-loop_NTPase"/>
</dbReference>
<dbReference type="Gene3D" id="3.40.50.2300">
    <property type="match status" value="1"/>
</dbReference>
<dbReference type="InterPro" id="IPR025943">
    <property type="entry name" value="Sigma_54_int_dom_ATP-bd_2"/>
</dbReference>
<dbReference type="Pfam" id="PF00072">
    <property type="entry name" value="Response_reg"/>
    <property type="match status" value="1"/>
</dbReference>
<dbReference type="OrthoDB" id="9803970at2"/>
<feature type="domain" description="Response regulatory" evidence="10">
    <location>
        <begin position="4"/>
        <end position="118"/>
    </location>
</feature>
<dbReference type="InterPro" id="IPR003593">
    <property type="entry name" value="AAA+_ATPase"/>
</dbReference>
<dbReference type="InterPro" id="IPR011006">
    <property type="entry name" value="CheY-like_superfamily"/>
</dbReference>
<accession>A0A1T5INX9</accession>
<proteinExistence type="predicted"/>
<dbReference type="Gene3D" id="1.10.8.60">
    <property type="match status" value="1"/>
</dbReference>
<keyword evidence="3" id="KW-0067">ATP-binding</keyword>
<feature type="modified residue" description="4-aspartylphosphate" evidence="8">
    <location>
        <position position="53"/>
    </location>
</feature>
<dbReference type="CDD" id="cd00009">
    <property type="entry name" value="AAA"/>
    <property type="match status" value="1"/>
</dbReference>
<dbReference type="PANTHER" id="PTHR32071">
    <property type="entry name" value="TRANSCRIPTIONAL REGULATORY PROTEIN"/>
    <property type="match status" value="1"/>
</dbReference>